<feature type="region of interest" description="Disordered" evidence="1">
    <location>
        <begin position="653"/>
        <end position="681"/>
    </location>
</feature>
<accession>A0AAD8YN81</accession>
<evidence type="ECO:0000313" key="2">
    <source>
        <dbReference type="EMBL" id="KAK1748216.1"/>
    </source>
</evidence>
<comment type="caution">
    <text evidence="2">The sequence shown here is derived from an EMBL/GenBank/DDBJ whole genome shotgun (WGS) entry which is preliminary data.</text>
</comment>
<sequence length="681" mass="71778">MSFTFNRGTFSLTNSSESPQQSPDLSSKFVNNNVNSLGFLLQAATDNSANNAMGPGDHQSGASAPGSNPAGMDQQAMELQQALQMSMASQNQQAAHPSALFATNRPANASAPTAAQTTAQIVTQLQAQQLLAGAGGQVNQQVFATQAQIAAAPAMGATGQQAPSAQGNNNANVINQLVASLQAQQQAQQQVQVQAAIARAFGPGGGGGLSAAGFNNTPMGNLAGMATSISQPSARDILSRMQLVQAVQQDNSNNAAAAASNGNTNDDLVKLQQAQQSASLNDQLNGFKTVGLLNQQVAAFSNNVIPGLNNSVGVSSQGAVIVPCRARGMPVDHNFKTAYFVIPDGIEHGDELVCSYPSCRQAGVKFRYCLHCKVPVAKRNFRNRHRHGVPGGDGGSVTGEDDESVSSAGTTEENGKANPAESLKDDDDYKGVKKEHLVIIPGVERTSDEKKKKKKKNKRVPCRARGMAMAHNFKTSYFIIPDSIQHGDELECSFPSCRSAGAKFRYCLHCKVPVAKRNFRNRHKHGNMGDKKRSPPSASKESGSAPPALPTGEICLPVSDSQNDGEEKASTLKTEEEGDLKPSSLPQQDPVAAAPKNEEEPAHSVSVSTGEDANKVQSWVSLLENKPDPNNKEAMTEWMMKVMNASSGGVAAAAAAPAASVPESESNEPPKKKFKEESDLL</sequence>
<reference evidence="2" key="1">
    <citation type="submission" date="2023-06" db="EMBL/GenBank/DDBJ databases">
        <title>Survivors Of The Sea: Transcriptome response of Skeletonema marinoi to long-term dormancy.</title>
        <authorList>
            <person name="Pinder M.I.M."/>
            <person name="Kourtchenko O."/>
            <person name="Robertson E.K."/>
            <person name="Larsson T."/>
            <person name="Maumus F."/>
            <person name="Osuna-Cruz C.M."/>
            <person name="Vancaester E."/>
            <person name="Stenow R."/>
            <person name="Vandepoele K."/>
            <person name="Ploug H."/>
            <person name="Bruchert V."/>
            <person name="Godhe A."/>
            <person name="Topel M."/>
        </authorList>
    </citation>
    <scope>NUCLEOTIDE SEQUENCE</scope>
    <source>
        <strain evidence="2">R05AC</strain>
    </source>
</reference>
<dbReference type="AlphaFoldDB" id="A0AAD8YN81"/>
<evidence type="ECO:0000313" key="3">
    <source>
        <dbReference type="Proteomes" id="UP001224775"/>
    </source>
</evidence>
<dbReference type="EMBL" id="JATAAI010000001">
    <property type="protein sequence ID" value="KAK1748216.1"/>
    <property type="molecule type" value="Genomic_DNA"/>
</dbReference>
<feature type="compositionally biased region" description="Low complexity" evidence="1">
    <location>
        <begin position="653"/>
        <end position="664"/>
    </location>
</feature>
<evidence type="ECO:0000256" key="1">
    <source>
        <dbReference type="SAM" id="MobiDB-lite"/>
    </source>
</evidence>
<gene>
    <name evidence="2" type="ORF">QTG54_000155</name>
</gene>
<feature type="compositionally biased region" description="Basic and acidic residues" evidence="1">
    <location>
        <begin position="668"/>
        <end position="681"/>
    </location>
</feature>
<name>A0AAD8YN81_9STRA</name>
<dbReference type="Proteomes" id="UP001224775">
    <property type="component" value="Unassembled WGS sequence"/>
</dbReference>
<organism evidence="2 3">
    <name type="scientific">Skeletonema marinoi</name>
    <dbReference type="NCBI Taxonomy" id="267567"/>
    <lineage>
        <taxon>Eukaryota</taxon>
        <taxon>Sar</taxon>
        <taxon>Stramenopiles</taxon>
        <taxon>Ochrophyta</taxon>
        <taxon>Bacillariophyta</taxon>
        <taxon>Coscinodiscophyceae</taxon>
        <taxon>Thalassiosirophycidae</taxon>
        <taxon>Thalassiosirales</taxon>
        <taxon>Skeletonemataceae</taxon>
        <taxon>Skeletonema</taxon>
        <taxon>Skeletonema marinoi-dohrnii complex</taxon>
    </lineage>
</organism>
<feature type="region of interest" description="Disordered" evidence="1">
    <location>
        <begin position="383"/>
        <end position="427"/>
    </location>
</feature>
<feature type="region of interest" description="Disordered" evidence="1">
    <location>
        <begin position="1"/>
        <end position="29"/>
    </location>
</feature>
<keyword evidence="3" id="KW-1185">Reference proteome</keyword>
<feature type="compositionally biased region" description="Basic and acidic residues" evidence="1">
    <location>
        <begin position="565"/>
        <end position="575"/>
    </location>
</feature>
<feature type="compositionally biased region" description="Polar residues" evidence="1">
    <location>
        <begin position="605"/>
        <end position="620"/>
    </location>
</feature>
<feature type="region of interest" description="Disordered" evidence="1">
    <location>
        <begin position="521"/>
        <end position="631"/>
    </location>
</feature>
<proteinExistence type="predicted"/>
<protein>
    <submittedName>
        <fullName evidence="2">Uncharacterized protein</fullName>
    </submittedName>
</protein>
<feature type="region of interest" description="Disordered" evidence="1">
    <location>
        <begin position="441"/>
        <end position="465"/>
    </location>
</feature>
<feature type="region of interest" description="Disordered" evidence="1">
    <location>
        <begin position="48"/>
        <end position="72"/>
    </location>
</feature>
<feature type="compositionally biased region" description="Basic residues" evidence="1">
    <location>
        <begin position="451"/>
        <end position="462"/>
    </location>
</feature>